<name>A0AAW2ZIQ1_9EUKA</name>
<proteinExistence type="predicted"/>
<sequence>MNKSMNYLSSFVRPEPTGDIKKPDPDNQEEKDQALSDVIDRLNKLQLEREQERKEREEEKKEREEERKEDLLHYEALERRVDVLEVHLTRMFYTYQAILAHVSALKRLYVQRVGGNLMNNVAFGTSNCAYSLRYKKKRGYSTINIKGLVKLLEKVGGCRHTDAHEECLSLSVTATVGQIERILLDDEISHINNINIPMVPELKASDDEKDQIKSILARVQLIVNKDPKMQPKNEASFENLMVAYFTTHKIKEGQVFVH</sequence>
<reference evidence="2 3" key="1">
    <citation type="submission" date="2024-03" db="EMBL/GenBank/DDBJ databases">
        <title>The Acrasis kona genome and developmental transcriptomes reveal deep origins of eukaryotic multicellular pathways.</title>
        <authorList>
            <person name="Sheikh S."/>
            <person name="Fu C.-J."/>
            <person name="Brown M.W."/>
            <person name="Baldauf S.L."/>
        </authorList>
    </citation>
    <scope>NUCLEOTIDE SEQUENCE [LARGE SCALE GENOMIC DNA]</scope>
    <source>
        <strain evidence="2 3">ATCC MYA-3509</strain>
    </source>
</reference>
<evidence type="ECO:0000313" key="2">
    <source>
        <dbReference type="EMBL" id="KAL0488564.1"/>
    </source>
</evidence>
<dbReference type="EMBL" id="JAOPGA020001449">
    <property type="protein sequence ID" value="KAL0488564.1"/>
    <property type="molecule type" value="Genomic_DNA"/>
</dbReference>
<evidence type="ECO:0000313" key="3">
    <source>
        <dbReference type="Proteomes" id="UP001431209"/>
    </source>
</evidence>
<gene>
    <name evidence="2" type="ORF">AKO1_015790</name>
</gene>
<dbReference type="AlphaFoldDB" id="A0AAW2ZIQ1"/>
<dbReference type="Proteomes" id="UP001431209">
    <property type="component" value="Unassembled WGS sequence"/>
</dbReference>
<comment type="caution">
    <text evidence="2">The sequence shown here is derived from an EMBL/GenBank/DDBJ whole genome shotgun (WGS) entry which is preliminary data.</text>
</comment>
<accession>A0AAW2ZIQ1</accession>
<feature type="region of interest" description="Disordered" evidence="1">
    <location>
        <begin position="1"/>
        <end position="67"/>
    </location>
</feature>
<keyword evidence="3" id="KW-1185">Reference proteome</keyword>
<organism evidence="2 3">
    <name type="scientific">Acrasis kona</name>
    <dbReference type="NCBI Taxonomy" id="1008807"/>
    <lineage>
        <taxon>Eukaryota</taxon>
        <taxon>Discoba</taxon>
        <taxon>Heterolobosea</taxon>
        <taxon>Tetramitia</taxon>
        <taxon>Eutetramitia</taxon>
        <taxon>Acrasidae</taxon>
        <taxon>Acrasis</taxon>
    </lineage>
</organism>
<protein>
    <submittedName>
        <fullName evidence="2">Uncharacterized protein</fullName>
    </submittedName>
</protein>
<feature type="compositionally biased region" description="Basic and acidic residues" evidence="1">
    <location>
        <begin position="16"/>
        <end position="67"/>
    </location>
</feature>
<evidence type="ECO:0000256" key="1">
    <source>
        <dbReference type="SAM" id="MobiDB-lite"/>
    </source>
</evidence>